<evidence type="ECO:0000256" key="2">
    <source>
        <dbReference type="SAM" id="MobiDB-lite"/>
    </source>
</evidence>
<gene>
    <name evidence="3" type="ORF">RM863_31185</name>
</gene>
<dbReference type="PANTHER" id="PTHR43157:SF31">
    <property type="entry name" value="PHOSPHATIDYLINOSITOL-GLYCAN BIOSYNTHESIS CLASS F PROTEIN"/>
    <property type="match status" value="1"/>
</dbReference>
<dbReference type="PANTHER" id="PTHR43157">
    <property type="entry name" value="PHOSPHATIDYLINOSITOL-GLYCAN BIOSYNTHESIS CLASS F PROTEIN-RELATED"/>
    <property type="match status" value="1"/>
</dbReference>
<comment type="caution">
    <text evidence="3">The sequence shown here is derived from an EMBL/GenBank/DDBJ whole genome shotgun (WGS) entry which is preliminary data.</text>
</comment>
<keyword evidence="1" id="KW-0560">Oxidoreductase</keyword>
<evidence type="ECO:0008006" key="5">
    <source>
        <dbReference type="Google" id="ProtNLM"/>
    </source>
</evidence>
<feature type="region of interest" description="Disordered" evidence="2">
    <location>
        <begin position="1"/>
        <end position="25"/>
    </location>
</feature>
<evidence type="ECO:0000313" key="4">
    <source>
        <dbReference type="Proteomes" id="UP001180489"/>
    </source>
</evidence>
<sequence>MVLACRNPARGEAAGEAPRTETGNPHITATELDLAALDSVRAFCDTFARVGLPPLYGVVCNAGVSAGGMPGGPPFFPVRVAHSDARALATGPGPGMRAHCMSKLCNLYCAYEMAELLADRPVTVNAFNPGAMSDPGFAAPAGNALVRGATRVLGAVMGRLIGKQGTATASGAALARLVTDPALATTTGTYIDRGAPASSSPLSHDRANARDWRASMAMTGLSESDTALHRPGGTATG</sequence>
<dbReference type="RefSeq" id="WP_311637171.1">
    <property type="nucleotide sequence ID" value="NZ_JAVRFF010000044.1"/>
</dbReference>
<dbReference type="EMBL" id="JAVRFF010000044">
    <property type="protein sequence ID" value="MDT0476600.1"/>
    <property type="molecule type" value="Genomic_DNA"/>
</dbReference>
<proteinExistence type="predicted"/>
<keyword evidence="4" id="KW-1185">Reference proteome</keyword>
<dbReference type="InterPro" id="IPR036291">
    <property type="entry name" value="NAD(P)-bd_dom_sf"/>
</dbReference>
<name>A0ABU2UTI1_9ACTN</name>
<dbReference type="Proteomes" id="UP001180489">
    <property type="component" value="Unassembled WGS sequence"/>
</dbReference>
<evidence type="ECO:0000256" key="1">
    <source>
        <dbReference type="ARBA" id="ARBA00023002"/>
    </source>
</evidence>
<protein>
    <recommendedName>
        <fullName evidence="5">SDR family NAD(P)-dependent oxidoreductase</fullName>
    </recommendedName>
</protein>
<organism evidence="3 4">
    <name type="scientific">Streptomyces hintoniae</name>
    <dbReference type="NCBI Taxonomy" id="3075521"/>
    <lineage>
        <taxon>Bacteria</taxon>
        <taxon>Bacillati</taxon>
        <taxon>Actinomycetota</taxon>
        <taxon>Actinomycetes</taxon>
        <taxon>Kitasatosporales</taxon>
        <taxon>Streptomycetaceae</taxon>
        <taxon>Streptomyces</taxon>
    </lineage>
</organism>
<dbReference type="Gene3D" id="3.40.50.720">
    <property type="entry name" value="NAD(P)-binding Rossmann-like Domain"/>
    <property type="match status" value="2"/>
</dbReference>
<reference evidence="3" key="1">
    <citation type="submission" date="2024-05" db="EMBL/GenBank/DDBJ databases">
        <title>30 novel species of actinomycetes from the DSMZ collection.</title>
        <authorList>
            <person name="Nouioui I."/>
        </authorList>
    </citation>
    <scope>NUCLEOTIDE SEQUENCE</scope>
    <source>
        <strain evidence="3">DSM 41014</strain>
    </source>
</reference>
<dbReference type="SUPFAM" id="SSF51735">
    <property type="entry name" value="NAD(P)-binding Rossmann-fold domains"/>
    <property type="match status" value="1"/>
</dbReference>
<evidence type="ECO:0000313" key="3">
    <source>
        <dbReference type="EMBL" id="MDT0476600.1"/>
    </source>
</evidence>
<accession>A0ABU2UTI1</accession>